<comment type="caution">
    <text evidence="2">The sequence shown here is derived from an EMBL/GenBank/DDBJ whole genome shotgun (WGS) entry which is preliminary data.</text>
</comment>
<gene>
    <name evidence="2" type="ORF">DPMN_088380</name>
</gene>
<dbReference type="PANTHER" id="PTHR31701">
    <property type="entry name" value="ENDOPLASMIC RETICULUM MEMBRANE-ASSOCIATED RNA DEGRADATION PROTEIN"/>
    <property type="match status" value="1"/>
</dbReference>
<keyword evidence="3" id="KW-1185">Reference proteome</keyword>
<proteinExistence type="predicted"/>
<protein>
    <recommendedName>
        <fullName evidence="1">DUF4209 domain-containing protein</fullName>
    </recommendedName>
</protein>
<name>A0A9D4KW34_DREPO</name>
<dbReference type="Proteomes" id="UP000828390">
    <property type="component" value="Unassembled WGS sequence"/>
</dbReference>
<accession>A0A9D4KW34</accession>
<sequence>MPFDALKLFEFQRYKTVRTEQLLKALPTCLSPYVHQLITEDTCCEDADKSVLDEHGLIDFAYINSKLKDCCVEPIDQSINLRGSICSLAPLICGVEKHFKTVSWNSFQEKYGKLMKWTGQEQTLQQVWLDVFEGDDEERPVDELTALLVTCAILERGLGDVYVFTAKSQSPSMLKDILSSKALEEFLGSDVMKVLQLFLGPPSSLNLRNVAWHGFPYPGEIPFRCILFLLVVIPSVGHILQRKLGEGQITHREPVMFPHTRHISELKVLQDGDEICQIWDTRLVSWDTHLFWNKVQKLFGKQRHSECCALLLYYLEQGCD</sequence>
<organism evidence="2 3">
    <name type="scientific">Dreissena polymorpha</name>
    <name type="common">Zebra mussel</name>
    <name type="synonym">Mytilus polymorpha</name>
    <dbReference type="NCBI Taxonomy" id="45954"/>
    <lineage>
        <taxon>Eukaryota</taxon>
        <taxon>Metazoa</taxon>
        <taxon>Spiralia</taxon>
        <taxon>Lophotrochozoa</taxon>
        <taxon>Mollusca</taxon>
        <taxon>Bivalvia</taxon>
        <taxon>Autobranchia</taxon>
        <taxon>Heteroconchia</taxon>
        <taxon>Euheterodonta</taxon>
        <taxon>Imparidentia</taxon>
        <taxon>Neoheterodontei</taxon>
        <taxon>Myida</taxon>
        <taxon>Dreissenoidea</taxon>
        <taxon>Dreissenidae</taxon>
        <taxon>Dreissena</taxon>
    </lineage>
</organism>
<reference evidence="2" key="2">
    <citation type="submission" date="2020-11" db="EMBL/GenBank/DDBJ databases">
        <authorList>
            <person name="McCartney M.A."/>
            <person name="Auch B."/>
            <person name="Kono T."/>
            <person name="Mallez S."/>
            <person name="Becker A."/>
            <person name="Gohl D.M."/>
            <person name="Silverstein K.A.T."/>
            <person name="Koren S."/>
            <person name="Bechman K.B."/>
            <person name="Herman A."/>
            <person name="Abrahante J.E."/>
            <person name="Garbe J."/>
        </authorList>
    </citation>
    <scope>NUCLEOTIDE SEQUENCE</scope>
    <source>
        <strain evidence="2">Duluth1</strain>
        <tissue evidence="2">Whole animal</tissue>
    </source>
</reference>
<evidence type="ECO:0000259" key="1">
    <source>
        <dbReference type="Pfam" id="PF13910"/>
    </source>
</evidence>
<reference evidence="2" key="1">
    <citation type="journal article" date="2019" name="bioRxiv">
        <title>The Genome of the Zebra Mussel, Dreissena polymorpha: A Resource for Invasive Species Research.</title>
        <authorList>
            <person name="McCartney M.A."/>
            <person name="Auch B."/>
            <person name="Kono T."/>
            <person name="Mallez S."/>
            <person name="Zhang Y."/>
            <person name="Obille A."/>
            <person name="Becker A."/>
            <person name="Abrahante J.E."/>
            <person name="Garbe J."/>
            <person name="Badalamenti J.P."/>
            <person name="Herman A."/>
            <person name="Mangelson H."/>
            <person name="Liachko I."/>
            <person name="Sullivan S."/>
            <person name="Sone E.D."/>
            <person name="Koren S."/>
            <person name="Silverstein K.A.T."/>
            <person name="Beckman K.B."/>
            <person name="Gohl D.M."/>
        </authorList>
    </citation>
    <scope>NUCLEOTIDE SEQUENCE</scope>
    <source>
        <strain evidence="2">Duluth1</strain>
        <tissue evidence="2">Whole animal</tissue>
    </source>
</reference>
<dbReference type="InterPro" id="IPR025209">
    <property type="entry name" value="DUF4209"/>
</dbReference>
<dbReference type="AlphaFoldDB" id="A0A9D4KW34"/>
<feature type="domain" description="DUF4209" evidence="1">
    <location>
        <begin position="154"/>
        <end position="235"/>
    </location>
</feature>
<evidence type="ECO:0000313" key="3">
    <source>
        <dbReference type="Proteomes" id="UP000828390"/>
    </source>
</evidence>
<dbReference type="Pfam" id="PF13910">
    <property type="entry name" value="DUF4209"/>
    <property type="match status" value="1"/>
</dbReference>
<evidence type="ECO:0000313" key="2">
    <source>
        <dbReference type="EMBL" id="KAH3846086.1"/>
    </source>
</evidence>
<dbReference type="PANTHER" id="PTHR31701:SF2">
    <property type="entry name" value="ENDOPLASMIC RETICULUM MEMBRANE-ASSOCIATED RNA DEGRADATION PROTEIN"/>
    <property type="match status" value="1"/>
</dbReference>
<dbReference type="EMBL" id="JAIWYP010000003">
    <property type="protein sequence ID" value="KAH3846086.1"/>
    <property type="molecule type" value="Genomic_DNA"/>
</dbReference>
<dbReference type="InterPro" id="IPR039635">
    <property type="entry name" value="ERMARD"/>
</dbReference>